<evidence type="ECO:0000313" key="20">
    <source>
        <dbReference type="Proteomes" id="UP000005868"/>
    </source>
</evidence>
<comment type="similarity">
    <text evidence="16">Belongs to the sugar phosphate cyclases superfamily. Dehydroquinate synthase family.</text>
</comment>
<evidence type="ECO:0000313" key="19">
    <source>
        <dbReference type="EMBL" id="AER67603.1"/>
    </source>
</evidence>
<keyword evidence="13" id="KW-0511">Multifunctional enzyme</keyword>
<comment type="cofactor">
    <cofactor evidence="1 16">
        <name>NAD(+)</name>
        <dbReference type="ChEBI" id="CHEBI:57540"/>
    </cofactor>
</comment>
<feature type="binding site" evidence="16">
    <location>
        <begin position="330"/>
        <end position="333"/>
    </location>
    <ligand>
        <name>NAD(+)</name>
        <dbReference type="ChEBI" id="CHEBI:57540"/>
    </ligand>
</feature>
<keyword evidence="16" id="KW-0170">Cobalt</keyword>
<keyword evidence="5 15" id="KW-0808">Transferase</keyword>
<dbReference type="GO" id="GO:0003856">
    <property type="term" value="F:3-dehydroquinate synthase activity"/>
    <property type="evidence" value="ECO:0007669"/>
    <property type="project" value="UniProtKB-UniRule"/>
</dbReference>
<evidence type="ECO:0000256" key="6">
    <source>
        <dbReference type="ARBA" id="ARBA00022723"/>
    </source>
</evidence>
<evidence type="ECO:0000256" key="15">
    <source>
        <dbReference type="HAMAP-Rule" id="MF_00109"/>
    </source>
</evidence>
<keyword evidence="15" id="KW-0460">Magnesium</keyword>
<dbReference type="eggNOG" id="COG0703">
    <property type="taxonomic scope" value="Bacteria"/>
</dbReference>
<dbReference type="GO" id="GO:0009073">
    <property type="term" value="P:aromatic amino acid family biosynthetic process"/>
    <property type="evidence" value="ECO:0007669"/>
    <property type="project" value="UniProtKB-KW"/>
</dbReference>
<keyword evidence="6 16" id="KW-0479">Metal-binding</keyword>
<keyword evidence="12 16" id="KW-0456">Lyase</keyword>
<feature type="binding site" evidence="16">
    <location>
        <begin position="290"/>
        <end position="291"/>
    </location>
    <ligand>
        <name>NAD(+)</name>
        <dbReference type="ChEBI" id="CHEBI:57540"/>
    </ligand>
</feature>
<dbReference type="Gene3D" id="1.20.1090.10">
    <property type="entry name" value="Dehydroquinate synthase-like - alpha domain"/>
    <property type="match status" value="1"/>
</dbReference>
<comment type="subcellular location">
    <subcellularLocation>
        <location evidence="16">Cytoplasm</location>
    </subcellularLocation>
</comment>
<comment type="pathway">
    <text evidence="16">Metabolic intermediate biosynthesis; chorismate biosynthesis; chorismate from D-erythrose 4-phosphate and phosphoenolpyruvate: step 2/7.</text>
</comment>
<dbReference type="GO" id="GO:0009423">
    <property type="term" value="P:chorismate biosynthetic process"/>
    <property type="evidence" value="ECO:0007669"/>
    <property type="project" value="UniProtKB-UniRule"/>
</dbReference>
<dbReference type="Proteomes" id="UP000005868">
    <property type="component" value="Plasmid pTLIE01"/>
</dbReference>
<evidence type="ECO:0000256" key="14">
    <source>
        <dbReference type="ARBA" id="ARBA00048567"/>
    </source>
</evidence>
<dbReference type="PROSITE" id="PS01128">
    <property type="entry name" value="SHIKIMATE_KINASE"/>
    <property type="match status" value="1"/>
</dbReference>
<evidence type="ECO:0000256" key="1">
    <source>
        <dbReference type="ARBA" id="ARBA00001911"/>
    </source>
</evidence>
<keyword evidence="19" id="KW-0614">Plasmid</keyword>
<protein>
    <recommendedName>
        <fullName evidence="15 16">Multifunctional fusion protein</fullName>
    </recommendedName>
    <domain>
        <recommendedName>
            <fullName evidence="15">Shikimate kinase</fullName>
            <shortName evidence="15">SK</shortName>
            <ecNumber evidence="15">2.7.1.71</ecNumber>
        </recommendedName>
    </domain>
    <domain>
        <recommendedName>
            <fullName evidence="16">3-dehydroquinate synthase</fullName>
            <shortName evidence="16">DHQS</shortName>
            <ecNumber evidence="16">4.2.3.4</ecNumber>
        </recommendedName>
    </domain>
</protein>
<dbReference type="InterPro" id="IPR000623">
    <property type="entry name" value="Shikimate_kinase/TSH1"/>
</dbReference>
<comment type="function">
    <text evidence="15">Catalyzes the specific phosphorylation of the 3-hydroxyl group of shikimic acid using ATP as a cosubstrate.</text>
</comment>
<feature type="binding site" evidence="15">
    <location>
        <position position="17"/>
    </location>
    <ligand>
        <name>Mg(2+)</name>
        <dbReference type="ChEBI" id="CHEBI:18420"/>
    </ligand>
</feature>
<dbReference type="GO" id="GO:0000287">
    <property type="term" value="F:magnesium ion binding"/>
    <property type="evidence" value="ECO:0007669"/>
    <property type="project" value="UniProtKB-UniRule"/>
</dbReference>
<dbReference type="SUPFAM" id="SSF52540">
    <property type="entry name" value="P-loop containing nucleoside triphosphate hydrolases"/>
    <property type="match status" value="1"/>
</dbReference>
<dbReference type="EMBL" id="CP003097">
    <property type="protein sequence ID" value="AER67603.1"/>
    <property type="molecule type" value="Genomic_DNA"/>
</dbReference>
<name>G7VAF3_THELD</name>
<dbReference type="NCBIfam" id="TIGR01357">
    <property type="entry name" value="aroB"/>
    <property type="match status" value="1"/>
</dbReference>
<dbReference type="KEGG" id="tli:Tlie_1894"/>
<dbReference type="InterPro" id="IPR016037">
    <property type="entry name" value="DHQ_synth_AroB"/>
</dbReference>
<dbReference type="PANTHER" id="PTHR43622">
    <property type="entry name" value="3-DEHYDROQUINATE SYNTHASE"/>
    <property type="match status" value="1"/>
</dbReference>
<evidence type="ECO:0000256" key="5">
    <source>
        <dbReference type="ARBA" id="ARBA00022679"/>
    </source>
</evidence>
<feature type="binding site" evidence="16">
    <location>
        <position position="312"/>
    </location>
    <ligand>
        <name>NAD(+)</name>
        <dbReference type="ChEBI" id="CHEBI:57540"/>
    </ligand>
</feature>
<organism evidence="19 20">
    <name type="scientific">Thermovirga lienii (strain ATCC BAA-1197 / DSM 17291 / Cas60314)</name>
    <dbReference type="NCBI Taxonomy" id="580340"/>
    <lineage>
        <taxon>Bacteria</taxon>
        <taxon>Thermotogati</taxon>
        <taxon>Synergistota</taxon>
        <taxon>Synergistia</taxon>
        <taxon>Synergistales</taxon>
        <taxon>Thermovirgaceae</taxon>
        <taxon>Thermovirga</taxon>
    </lineage>
</organism>
<feature type="binding site" evidence="15">
    <location>
        <position position="135"/>
    </location>
    <ligand>
        <name>substrate</name>
    </ligand>
</feature>
<dbReference type="SUPFAM" id="SSF56796">
    <property type="entry name" value="Dehydroquinate synthase-like"/>
    <property type="match status" value="1"/>
</dbReference>
<feature type="binding site" evidence="15">
    <location>
        <position position="35"/>
    </location>
    <ligand>
        <name>substrate</name>
    </ligand>
</feature>
<dbReference type="Pfam" id="PF24621">
    <property type="entry name" value="DHQS_C"/>
    <property type="match status" value="1"/>
</dbReference>
<comment type="cofactor">
    <cofactor evidence="16">
        <name>Co(2+)</name>
        <dbReference type="ChEBI" id="CHEBI:48828"/>
    </cofactor>
    <cofactor evidence="16">
        <name>Zn(2+)</name>
        <dbReference type="ChEBI" id="CHEBI:29105"/>
    </cofactor>
    <text evidence="16">Binds 1 divalent metal cation per subunit. Can use either Co(2+) or Zn(2+).</text>
</comment>
<dbReference type="GO" id="GO:0005524">
    <property type="term" value="F:ATP binding"/>
    <property type="evidence" value="ECO:0007669"/>
    <property type="project" value="UniProtKB-UniRule"/>
</dbReference>
<feature type="binding site" evidence="16">
    <location>
        <position position="303"/>
    </location>
    <ligand>
        <name>NAD(+)</name>
        <dbReference type="ChEBI" id="CHEBI:57540"/>
    </ligand>
</feature>
<keyword evidence="4 16" id="KW-0028">Amino-acid biosynthesis</keyword>
<dbReference type="GO" id="GO:0004765">
    <property type="term" value="F:shikimate kinase activity"/>
    <property type="evidence" value="ECO:0007669"/>
    <property type="project" value="UniProtKB-UniRule"/>
</dbReference>
<feature type="binding site" evidence="15">
    <location>
        <position position="81"/>
    </location>
    <ligand>
        <name>substrate</name>
    </ligand>
</feature>
<dbReference type="PANTHER" id="PTHR43622:SF1">
    <property type="entry name" value="3-DEHYDROQUINATE SYNTHASE"/>
    <property type="match status" value="1"/>
</dbReference>
<feature type="binding site" evidence="16">
    <location>
        <position position="345"/>
    </location>
    <ligand>
        <name>Zn(2+)</name>
        <dbReference type="ChEBI" id="CHEBI:29105"/>
    </ligand>
</feature>
<dbReference type="InterPro" id="IPR030960">
    <property type="entry name" value="DHQS/DOIS_N"/>
</dbReference>
<comment type="cofactor">
    <cofactor evidence="15">
        <name>Mg(2+)</name>
        <dbReference type="ChEBI" id="CHEBI:18420"/>
    </cofactor>
    <text evidence="15">Binds 1 Mg(2+) ion per subunit.</text>
</comment>
<keyword evidence="3 16" id="KW-0963">Cytoplasm</keyword>
<comment type="catalytic activity">
    <reaction evidence="16">
        <text>7-phospho-2-dehydro-3-deoxy-D-arabino-heptonate = 3-dehydroquinate + phosphate</text>
        <dbReference type="Rhea" id="RHEA:21968"/>
        <dbReference type="ChEBI" id="CHEBI:32364"/>
        <dbReference type="ChEBI" id="CHEBI:43474"/>
        <dbReference type="ChEBI" id="CHEBI:58394"/>
        <dbReference type="EC" id="4.2.3.4"/>
    </reaction>
</comment>
<keyword evidence="8 15" id="KW-0418">Kinase</keyword>
<feature type="binding site" evidence="15">
    <location>
        <position position="59"/>
    </location>
    <ligand>
        <name>substrate</name>
    </ligand>
</feature>
<keyword evidence="20" id="KW-1185">Reference proteome</keyword>
<comment type="similarity">
    <text evidence="15">Belongs to the shikimate kinase family.</text>
</comment>
<comment type="caution">
    <text evidence="16">Lacks conserved residue(s) required for the propagation of feature annotation.</text>
</comment>
<dbReference type="CDD" id="cd08195">
    <property type="entry name" value="DHQS"/>
    <property type="match status" value="1"/>
</dbReference>
<geneLocation type="plasmid" evidence="19 20">
    <name>pTLIE01</name>
</geneLocation>
<accession>G7VAF3</accession>
<evidence type="ECO:0000256" key="4">
    <source>
        <dbReference type="ARBA" id="ARBA00022605"/>
    </source>
</evidence>
<comment type="catalytic activity">
    <reaction evidence="14 15">
        <text>shikimate + ATP = 3-phosphoshikimate + ADP + H(+)</text>
        <dbReference type="Rhea" id="RHEA:13121"/>
        <dbReference type="ChEBI" id="CHEBI:15378"/>
        <dbReference type="ChEBI" id="CHEBI:30616"/>
        <dbReference type="ChEBI" id="CHEBI:36208"/>
        <dbReference type="ChEBI" id="CHEBI:145989"/>
        <dbReference type="ChEBI" id="CHEBI:456216"/>
        <dbReference type="EC" id="2.7.1.71"/>
    </reaction>
</comment>
<keyword evidence="9 15" id="KW-0067">ATP-binding</keyword>
<evidence type="ECO:0000256" key="9">
    <source>
        <dbReference type="ARBA" id="ARBA00022840"/>
    </source>
</evidence>
<evidence type="ECO:0000256" key="13">
    <source>
        <dbReference type="ARBA" id="ARBA00023268"/>
    </source>
</evidence>
<keyword evidence="16" id="KW-0862">Zinc</keyword>
<dbReference type="InterPro" id="IPR056179">
    <property type="entry name" value="DHQS_C"/>
</dbReference>
<feature type="binding site" evidence="15">
    <location>
        <begin position="13"/>
        <end position="18"/>
    </location>
    <ligand>
        <name>ATP</name>
        <dbReference type="ChEBI" id="CHEBI:30616"/>
    </ligand>
</feature>
<sequence length="522" mass="57075">MKRPSIFIGGFMAAGKTTVGKALSVRTGMPFVDLDVLIEQREGMAVAEIFKKRGEAYFRELEKKTLLDLLDAGNIIVSLGGGTLLNQDLKSKILEEGTLVILGVSPQEAIARAKNEPGKRPLLDEGKVEVLWRERQKIYEGGNLHIETDGKTVGEILDEVLLSLGLLTDEDAPKIEEVIDDSIFIGRGILCEEKLRSLLGDGDLPFVVADELSGPFFSGRLGALKGLYILPRGEEAKTLRHVEGLYEAFAKAGLDRGSTVIALGGGSVGDVAGFAAATWMRGVHLVQCPTTLLAQVDSSIGGKVGVNLPFGKNLVGAFYRPRAVVADVKCLLTLSWDNYRQGLAEIVKYGLGEDWELFKLLENNREALVRRDLDFLVEVIARCVAIKQSIVKMDEQEKTGERMRLNLGHTVAHGIESASGYQWSHGDAVSVGLVVATTLSCRLGLCDEETLNRLKSLLKGLGLPVKSHLTWEQIAPFIEKDKKFTNGKSRLVLPVKGEKSVVIEECTLDKFRECYEEILASE</sequence>
<keyword evidence="7 16" id="KW-0547">Nucleotide-binding</keyword>
<evidence type="ECO:0000256" key="8">
    <source>
        <dbReference type="ARBA" id="ARBA00022777"/>
    </source>
</evidence>
<evidence type="ECO:0000256" key="10">
    <source>
        <dbReference type="ARBA" id="ARBA00023027"/>
    </source>
</evidence>
<proteinExistence type="inferred from homology"/>
<gene>
    <name evidence="15" type="primary">aroK</name>
    <name evidence="16" type="synonym">aroB</name>
    <name evidence="19" type="ordered locus">Tlie_1894</name>
</gene>
<comment type="function">
    <text evidence="16">Catalyzes the conversion of 3-deoxy-D-arabino-heptulosonate 7-phosphate (DAHP) to dehydroquinate (DHQ).</text>
</comment>
<dbReference type="GO" id="GO:0008652">
    <property type="term" value="P:amino acid biosynthetic process"/>
    <property type="evidence" value="ECO:0007669"/>
    <property type="project" value="UniProtKB-KW"/>
</dbReference>
<feature type="domain" description="3-dehydroquinate synthase C-terminal" evidence="18">
    <location>
        <begin position="342"/>
        <end position="483"/>
    </location>
</feature>
<evidence type="ECO:0000256" key="7">
    <source>
        <dbReference type="ARBA" id="ARBA00022741"/>
    </source>
</evidence>
<feature type="binding site" evidence="15">
    <location>
        <position position="120"/>
    </location>
    <ligand>
        <name>ATP</name>
        <dbReference type="ChEBI" id="CHEBI:30616"/>
    </ligand>
</feature>
<evidence type="ECO:0000256" key="12">
    <source>
        <dbReference type="ARBA" id="ARBA00023239"/>
    </source>
</evidence>
<evidence type="ECO:0000259" key="17">
    <source>
        <dbReference type="Pfam" id="PF01761"/>
    </source>
</evidence>
<dbReference type="InterPro" id="IPR027417">
    <property type="entry name" value="P-loop_NTPase"/>
</dbReference>
<feature type="binding site" evidence="16">
    <location>
        <position position="409"/>
    </location>
    <ligand>
        <name>Zn(2+)</name>
        <dbReference type="ChEBI" id="CHEBI:29105"/>
    </ligand>
</feature>
<dbReference type="Pfam" id="PF01761">
    <property type="entry name" value="DHQ_synthase"/>
    <property type="match status" value="1"/>
</dbReference>
<dbReference type="PRINTS" id="PR01100">
    <property type="entry name" value="SHIKIMTKNASE"/>
</dbReference>
<dbReference type="EC" id="4.2.3.4" evidence="16"/>
<dbReference type="Pfam" id="PF01202">
    <property type="entry name" value="SKI"/>
    <property type="match status" value="1"/>
</dbReference>
<dbReference type="HAMAP" id="MF_00110">
    <property type="entry name" value="DHQ_synthase"/>
    <property type="match status" value="1"/>
</dbReference>
<dbReference type="EC" id="2.7.1.71" evidence="15"/>
<dbReference type="GO" id="GO:0005737">
    <property type="term" value="C:cytoplasm"/>
    <property type="evidence" value="ECO:0007669"/>
    <property type="project" value="UniProtKB-SubCell"/>
</dbReference>
<dbReference type="InterPro" id="IPR023000">
    <property type="entry name" value="Shikimate_kinase_CS"/>
</dbReference>
<feature type="domain" description="3-dehydroquinate synthase N-terminal" evidence="17">
    <location>
        <begin position="229"/>
        <end position="339"/>
    </location>
</feature>
<feature type="binding site" evidence="16">
    <location>
        <position position="425"/>
    </location>
    <ligand>
        <name>Zn(2+)</name>
        <dbReference type="ChEBI" id="CHEBI:29105"/>
    </ligand>
</feature>
<evidence type="ECO:0000259" key="18">
    <source>
        <dbReference type="Pfam" id="PF24621"/>
    </source>
</evidence>
<dbReference type="eggNOG" id="COG0337">
    <property type="taxonomic scope" value="Bacteria"/>
</dbReference>
<reference evidence="19 20" key="1">
    <citation type="submission" date="2011-10" db="EMBL/GenBank/DDBJ databases">
        <title>The complete genome of plasmid of Thermovirga lienii DSM 17291.</title>
        <authorList>
            <consortium name="US DOE Joint Genome Institute (JGI-PGF)"/>
            <person name="Lucas S."/>
            <person name="Copeland A."/>
            <person name="Lapidus A."/>
            <person name="Glavina del Rio T."/>
            <person name="Dalin E."/>
            <person name="Tice H."/>
            <person name="Bruce D."/>
            <person name="Goodwin L."/>
            <person name="Pitluck S."/>
            <person name="Peters L."/>
            <person name="Mikhailova N."/>
            <person name="Saunders E."/>
            <person name="Kyrpides N."/>
            <person name="Mavromatis K."/>
            <person name="Ivanova N."/>
            <person name="Last F.I."/>
            <person name="Brettin T."/>
            <person name="Detter J.C."/>
            <person name="Han C."/>
            <person name="Larimer F."/>
            <person name="Land M."/>
            <person name="Hauser L."/>
            <person name="Markowitz V."/>
            <person name="Cheng J.-F."/>
            <person name="Hugenholtz P."/>
            <person name="Woyke T."/>
            <person name="Wu D."/>
            <person name="Spring S."/>
            <person name="Schroeder M."/>
            <person name="Brambilla E.-M."/>
            <person name="Klenk H.-P."/>
            <person name="Eisen J.A."/>
        </authorList>
    </citation>
    <scope>NUCLEOTIDE SEQUENCE [LARGE SCALE GENOMIC DNA]</scope>
    <source>
        <strain evidence="20">ATCC BAA-1197 / DSM 17291 / Cas60314</strain>
        <plasmid evidence="20">Plasmid pTLIE01</plasmid>
    </source>
</reference>
<keyword evidence="11 16" id="KW-0057">Aromatic amino acid biosynthesis</keyword>
<dbReference type="CDD" id="cd00464">
    <property type="entry name" value="SK"/>
    <property type="match status" value="1"/>
</dbReference>
<dbReference type="Gene3D" id="3.40.50.1970">
    <property type="match status" value="1"/>
</dbReference>
<dbReference type="HAMAP" id="MF_00109">
    <property type="entry name" value="Shikimate_kinase"/>
    <property type="match status" value="1"/>
</dbReference>
<dbReference type="HOGENOM" id="CLU_001201_5_1_0"/>
<comment type="pathway">
    <text evidence="2 15">Metabolic intermediate biosynthesis; chorismate biosynthesis; chorismate from D-erythrose 4-phosphate and phosphoenolpyruvate: step 5/7.</text>
</comment>
<dbReference type="InterPro" id="IPR031322">
    <property type="entry name" value="Shikimate/glucono_kinase"/>
</dbReference>
<comment type="subunit">
    <text evidence="15">Monomer.</text>
</comment>
<dbReference type="AlphaFoldDB" id="G7VAF3"/>
<dbReference type="Gene3D" id="3.40.50.300">
    <property type="entry name" value="P-loop containing nucleotide triphosphate hydrolases"/>
    <property type="match status" value="1"/>
</dbReference>
<keyword evidence="10 16" id="KW-0520">NAD</keyword>
<evidence type="ECO:0000256" key="16">
    <source>
        <dbReference type="HAMAP-Rule" id="MF_00110"/>
    </source>
</evidence>
<dbReference type="UniPathway" id="UPA00053">
    <property type="reaction ID" value="UER00085"/>
</dbReference>
<evidence type="ECO:0000256" key="11">
    <source>
        <dbReference type="ARBA" id="ARBA00023141"/>
    </source>
</evidence>
<evidence type="ECO:0000256" key="2">
    <source>
        <dbReference type="ARBA" id="ARBA00004842"/>
    </source>
</evidence>
<evidence type="ECO:0000256" key="3">
    <source>
        <dbReference type="ARBA" id="ARBA00022490"/>
    </source>
</evidence>
<dbReference type="InterPro" id="IPR050071">
    <property type="entry name" value="Dehydroquinate_synthase"/>
</dbReference>